<keyword evidence="3" id="KW-1185">Reference proteome</keyword>
<feature type="chain" id="PRO_5042831743" description="F-box/kelch-repeat protein" evidence="1">
    <location>
        <begin position="29"/>
        <end position="210"/>
    </location>
</feature>
<dbReference type="Proteomes" id="UP001346149">
    <property type="component" value="Unassembled WGS sequence"/>
</dbReference>
<gene>
    <name evidence="2" type="ORF">SAY86_004531</name>
</gene>
<comment type="caution">
    <text evidence="2">The sequence shown here is derived from an EMBL/GenBank/DDBJ whole genome shotgun (WGS) entry which is preliminary data.</text>
</comment>
<reference evidence="2 3" key="1">
    <citation type="journal article" date="2023" name="Hortic Res">
        <title>Pangenome of water caltrop reveals structural variations and asymmetric subgenome divergence after allopolyploidization.</title>
        <authorList>
            <person name="Zhang X."/>
            <person name="Chen Y."/>
            <person name="Wang L."/>
            <person name="Yuan Y."/>
            <person name="Fang M."/>
            <person name="Shi L."/>
            <person name="Lu R."/>
            <person name="Comes H.P."/>
            <person name="Ma Y."/>
            <person name="Chen Y."/>
            <person name="Huang G."/>
            <person name="Zhou Y."/>
            <person name="Zheng Z."/>
            <person name="Qiu Y."/>
        </authorList>
    </citation>
    <scope>NUCLEOTIDE SEQUENCE [LARGE SCALE GENOMIC DNA]</scope>
    <source>
        <strain evidence="2">F231</strain>
    </source>
</reference>
<accession>A0AAN7MFR9</accession>
<organism evidence="2 3">
    <name type="scientific">Trapa natans</name>
    <name type="common">Water chestnut</name>
    <dbReference type="NCBI Taxonomy" id="22666"/>
    <lineage>
        <taxon>Eukaryota</taxon>
        <taxon>Viridiplantae</taxon>
        <taxon>Streptophyta</taxon>
        <taxon>Embryophyta</taxon>
        <taxon>Tracheophyta</taxon>
        <taxon>Spermatophyta</taxon>
        <taxon>Magnoliopsida</taxon>
        <taxon>eudicotyledons</taxon>
        <taxon>Gunneridae</taxon>
        <taxon>Pentapetalae</taxon>
        <taxon>rosids</taxon>
        <taxon>malvids</taxon>
        <taxon>Myrtales</taxon>
        <taxon>Lythraceae</taxon>
        <taxon>Trapa</taxon>
    </lineage>
</organism>
<dbReference type="EMBL" id="JAXQNO010000001">
    <property type="protein sequence ID" value="KAK4804714.1"/>
    <property type="molecule type" value="Genomic_DNA"/>
</dbReference>
<keyword evidence="1" id="KW-0732">Signal</keyword>
<evidence type="ECO:0000256" key="1">
    <source>
        <dbReference type="SAM" id="SignalP"/>
    </source>
</evidence>
<protein>
    <recommendedName>
        <fullName evidence="4">F-box/kelch-repeat protein</fullName>
    </recommendedName>
</protein>
<sequence>MRFFFFLATYSIASWNLLFMLLMPPMTSLQFSCSSSDEMRIYFHLSNFTGFGCFGISEEWLYILTKVDEDKLMWYYGLDPLSNKWQRLPLMPAVSLDDEGSAKMKLYDDQDDARKVVAEDVPVHGFTDSECPYLLAGLLGKLHVITKDSRSDITVMQADVRQNIAPFPATLCSSRSSSSSSFFPVKSICFSSGIRDRPLEGDSYQERGLY</sequence>
<evidence type="ECO:0000313" key="2">
    <source>
        <dbReference type="EMBL" id="KAK4804714.1"/>
    </source>
</evidence>
<evidence type="ECO:0008006" key="4">
    <source>
        <dbReference type="Google" id="ProtNLM"/>
    </source>
</evidence>
<feature type="signal peptide" evidence="1">
    <location>
        <begin position="1"/>
        <end position="28"/>
    </location>
</feature>
<name>A0AAN7MFR9_TRANT</name>
<proteinExistence type="predicted"/>
<evidence type="ECO:0000313" key="3">
    <source>
        <dbReference type="Proteomes" id="UP001346149"/>
    </source>
</evidence>
<dbReference type="AlphaFoldDB" id="A0AAN7MFR9"/>